<feature type="region of interest" description="Disordered" evidence="1">
    <location>
        <begin position="1"/>
        <end position="79"/>
    </location>
</feature>
<feature type="compositionally biased region" description="Basic and acidic residues" evidence="1">
    <location>
        <begin position="166"/>
        <end position="182"/>
    </location>
</feature>
<evidence type="ECO:0000313" key="2">
    <source>
        <dbReference type="EMBL" id="KAJ7730483.1"/>
    </source>
</evidence>
<gene>
    <name evidence="2" type="ORF">DFH07DRAFT_945392</name>
</gene>
<feature type="compositionally biased region" description="Basic residues" evidence="1">
    <location>
        <begin position="115"/>
        <end position="124"/>
    </location>
</feature>
<proteinExistence type="predicted"/>
<feature type="compositionally biased region" description="Low complexity" evidence="1">
    <location>
        <begin position="144"/>
        <end position="158"/>
    </location>
</feature>
<feature type="region of interest" description="Disordered" evidence="1">
    <location>
        <begin position="97"/>
        <end position="182"/>
    </location>
</feature>
<evidence type="ECO:0000256" key="1">
    <source>
        <dbReference type="SAM" id="MobiDB-lite"/>
    </source>
</evidence>
<reference evidence="2" key="1">
    <citation type="submission" date="2023-03" db="EMBL/GenBank/DDBJ databases">
        <title>Massive genome expansion in bonnet fungi (Mycena s.s.) driven by repeated elements and novel gene families across ecological guilds.</title>
        <authorList>
            <consortium name="Lawrence Berkeley National Laboratory"/>
            <person name="Harder C.B."/>
            <person name="Miyauchi S."/>
            <person name="Viragh M."/>
            <person name="Kuo A."/>
            <person name="Thoen E."/>
            <person name="Andreopoulos B."/>
            <person name="Lu D."/>
            <person name="Skrede I."/>
            <person name="Drula E."/>
            <person name="Henrissat B."/>
            <person name="Morin E."/>
            <person name="Kohler A."/>
            <person name="Barry K."/>
            <person name="LaButti K."/>
            <person name="Morin E."/>
            <person name="Salamov A."/>
            <person name="Lipzen A."/>
            <person name="Mereny Z."/>
            <person name="Hegedus B."/>
            <person name="Baldrian P."/>
            <person name="Stursova M."/>
            <person name="Weitz H."/>
            <person name="Taylor A."/>
            <person name="Grigoriev I.V."/>
            <person name="Nagy L.G."/>
            <person name="Martin F."/>
            <person name="Kauserud H."/>
        </authorList>
    </citation>
    <scope>NUCLEOTIDE SEQUENCE</scope>
    <source>
        <strain evidence="2">CBHHK188m</strain>
    </source>
</reference>
<organism evidence="2 3">
    <name type="scientific">Mycena maculata</name>
    <dbReference type="NCBI Taxonomy" id="230809"/>
    <lineage>
        <taxon>Eukaryota</taxon>
        <taxon>Fungi</taxon>
        <taxon>Dikarya</taxon>
        <taxon>Basidiomycota</taxon>
        <taxon>Agaricomycotina</taxon>
        <taxon>Agaricomycetes</taxon>
        <taxon>Agaricomycetidae</taxon>
        <taxon>Agaricales</taxon>
        <taxon>Marasmiineae</taxon>
        <taxon>Mycenaceae</taxon>
        <taxon>Mycena</taxon>
    </lineage>
</organism>
<protein>
    <submittedName>
        <fullName evidence="2">Uncharacterized protein</fullName>
    </submittedName>
</protein>
<keyword evidence="3" id="KW-1185">Reference proteome</keyword>
<dbReference type="Proteomes" id="UP001215280">
    <property type="component" value="Unassembled WGS sequence"/>
</dbReference>
<accession>A0AAD7HYD6</accession>
<feature type="compositionally biased region" description="Polar residues" evidence="1">
    <location>
        <begin position="127"/>
        <end position="143"/>
    </location>
</feature>
<name>A0AAD7HYD6_9AGAR</name>
<feature type="compositionally biased region" description="Low complexity" evidence="1">
    <location>
        <begin position="17"/>
        <end position="30"/>
    </location>
</feature>
<sequence length="216" mass="24388">MTRSASPTGVVFSYDFPSSALSASSRTRPSSPRRPSPVRPHWEYVDEDREEEYASYGYPSRRRGITVPIPTGNQWRTPSPLPLYPYSSAVVYPQYPYAPPSSYESESSCSSASHQQHKKIKKAHPTSIRSIESSSPRTPCLFTSSSMSSPYSSPESTPYDLEDDFEPKLEERGRAPSKDSCKPHLDLRRQWAALSLRVKLGVFRAKRRLRSRVLGL</sequence>
<feature type="compositionally biased region" description="Low complexity" evidence="1">
    <location>
        <begin position="97"/>
        <end position="113"/>
    </location>
</feature>
<dbReference type="EMBL" id="JARJLG010000190">
    <property type="protein sequence ID" value="KAJ7730483.1"/>
    <property type="molecule type" value="Genomic_DNA"/>
</dbReference>
<comment type="caution">
    <text evidence="2">The sequence shown here is derived from an EMBL/GenBank/DDBJ whole genome shotgun (WGS) entry which is preliminary data.</text>
</comment>
<dbReference type="AlphaFoldDB" id="A0AAD7HYD6"/>
<evidence type="ECO:0000313" key="3">
    <source>
        <dbReference type="Proteomes" id="UP001215280"/>
    </source>
</evidence>